<keyword evidence="2" id="KW-1185">Reference proteome</keyword>
<accession>A0A8B7BNE4</accession>
<feature type="compositionally biased region" description="Basic and acidic residues" evidence="1">
    <location>
        <begin position="404"/>
        <end position="430"/>
    </location>
</feature>
<dbReference type="AlphaFoldDB" id="A0A8B7BNE4"/>
<feature type="compositionally biased region" description="Basic and acidic residues" evidence="1">
    <location>
        <begin position="554"/>
        <end position="598"/>
    </location>
</feature>
<reference evidence="3" key="2">
    <citation type="submission" date="2025-08" db="UniProtKB">
        <authorList>
            <consortium name="RefSeq"/>
        </authorList>
    </citation>
    <scope>IDENTIFICATION</scope>
    <source>
        <tissue evidence="3">Young leaves</tissue>
    </source>
</reference>
<proteinExistence type="predicted"/>
<dbReference type="PANTHER" id="PTHR33448">
    <property type="entry name" value="CHLOROPLAST PROTEIN HCF243-RELATED"/>
    <property type="match status" value="1"/>
</dbReference>
<name>A0A8B7BNE4_PHODC</name>
<feature type="compositionally biased region" description="Basic and acidic residues" evidence="1">
    <location>
        <begin position="351"/>
        <end position="362"/>
    </location>
</feature>
<feature type="region of interest" description="Disordered" evidence="1">
    <location>
        <begin position="553"/>
        <end position="626"/>
    </location>
</feature>
<dbReference type="OrthoDB" id="1934890at2759"/>
<reference evidence="2" key="1">
    <citation type="journal article" date="2019" name="Nat. Commun.">
        <title>Genome-wide association mapping of date palm fruit traits.</title>
        <authorList>
            <person name="Hazzouri K.M."/>
            <person name="Gros-Balthazard M."/>
            <person name="Flowers J.M."/>
            <person name="Copetti D."/>
            <person name="Lemansour A."/>
            <person name="Lebrun M."/>
            <person name="Masmoudi K."/>
            <person name="Ferrand S."/>
            <person name="Dhar M.I."/>
            <person name="Fresquez Z.A."/>
            <person name="Rosas U."/>
            <person name="Zhang J."/>
            <person name="Talag J."/>
            <person name="Lee S."/>
            <person name="Kudrna D."/>
            <person name="Powell R.F."/>
            <person name="Leitch I.J."/>
            <person name="Krueger R.R."/>
            <person name="Wing R.A."/>
            <person name="Amiri K.M.A."/>
            <person name="Purugganan M.D."/>
        </authorList>
    </citation>
    <scope>NUCLEOTIDE SEQUENCE [LARGE SCALE GENOMIC DNA]</scope>
    <source>
        <strain evidence="2">cv. Khalas</strain>
    </source>
</reference>
<feature type="compositionally biased region" description="Gly residues" evidence="1">
    <location>
        <begin position="675"/>
        <end position="685"/>
    </location>
</feature>
<gene>
    <name evidence="3" type="primary">LOC103701679</name>
</gene>
<dbReference type="RefSeq" id="XP_008782061.2">
    <property type="nucleotide sequence ID" value="XM_008783839.4"/>
</dbReference>
<dbReference type="Proteomes" id="UP000228380">
    <property type="component" value="Chromosome 9"/>
</dbReference>
<evidence type="ECO:0000256" key="1">
    <source>
        <dbReference type="SAM" id="MobiDB-lite"/>
    </source>
</evidence>
<evidence type="ECO:0000313" key="2">
    <source>
        <dbReference type="Proteomes" id="UP000228380"/>
    </source>
</evidence>
<feature type="region of interest" description="Disordered" evidence="1">
    <location>
        <begin position="671"/>
        <end position="701"/>
    </location>
</feature>
<protein>
    <submittedName>
        <fullName evidence="3">Uncharacterized protein LOC103701679</fullName>
    </submittedName>
</protein>
<feature type="region of interest" description="Disordered" evidence="1">
    <location>
        <begin position="37"/>
        <end position="86"/>
    </location>
</feature>
<evidence type="ECO:0000313" key="3">
    <source>
        <dbReference type="RefSeq" id="XP_008782061.2"/>
    </source>
</evidence>
<dbReference type="GeneID" id="103701679"/>
<sequence>MRKSKTTGGRERTEYYRSGSELFLSFASRSTSFAASASVTAMRGTSSKSLLSPGRGRDPTAPTLSASLSKRLRSSGSLKGGQSPMFPAVAAAGSGGGGARRKGCAFEVAEPSSPKVTCIGQVRVKSKKKKAQAKAAAMARSRSKRGSGKEARFGRTDEDCWPRKNQRWVYQLPGSICEGLRAFGTEFNCFLPCGSSPCSSSRTGEEKRGECEEKRNTSSCGHVLARFLMAMQEGEERKRGEVVGLVIEERGKRELDLVIGEREKREVDGAEKKEEVLAVGDEEEARVTACIPPRNALLLMRCRSDPVRMAALANRFWGSPATKVEVEEEEEEGEEADIEVGQHLFGLVEADREKVGAERDEAATAAAAKVSPETGVVDKEGTQEEKNSQGVILCVALEEMGSSAEEKKQRSSEERQDGNENGRKSRKEGSSADCVEVQRNPSRDVENAPLLKKSEETQMLEREEEKERDEEKGRRSSSCSSSMGKEERRSDNHKCLSKAKERGRRRSSSSRNKEKRRHSFSTARDARRHSFSQEREARRASFSIEGKRRWSFSVDKEDLIPEEENALHEEEEEKKKEDSSVVGEEAREAEAVEKPKATEEEEIELNVGGRRVEENGKVEEGVKGDEEERRELPDCLLLMMYEPKLSMEVSKETWVCSTDFLRWRPHHHLPKDSGGDGAGCCGRGGGEGERAKTERVEGGENKEVMAPAKPAFLQAAPPPPPPVPPTASAIEQKLMSVADPAGPKPPPPPAAALAYGPFVLTRCKSEPIKSSVRLAPDACFWKDGHRPIGAAGIGF</sequence>
<feature type="compositionally biased region" description="Basic and acidic residues" evidence="1">
    <location>
        <begin position="686"/>
        <end position="701"/>
    </location>
</feature>
<feature type="region of interest" description="Disordered" evidence="1">
    <location>
        <begin position="351"/>
        <end position="541"/>
    </location>
</feature>
<feature type="compositionally biased region" description="Basic and acidic residues" evidence="1">
    <location>
        <begin position="610"/>
        <end position="626"/>
    </location>
</feature>
<dbReference type="KEGG" id="pda:103701679"/>
<feature type="compositionally biased region" description="Low complexity" evidence="1">
    <location>
        <begin position="64"/>
        <end position="86"/>
    </location>
</feature>
<organism evidence="2 3">
    <name type="scientific">Phoenix dactylifera</name>
    <name type="common">Date palm</name>
    <dbReference type="NCBI Taxonomy" id="42345"/>
    <lineage>
        <taxon>Eukaryota</taxon>
        <taxon>Viridiplantae</taxon>
        <taxon>Streptophyta</taxon>
        <taxon>Embryophyta</taxon>
        <taxon>Tracheophyta</taxon>
        <taxon>Spermatophyta</taxon>
        <taxon>Magnoliopsida</taxon>
        <taxon>Liliopsida</taxon>
        <taxon>Arecaceae</taxon>
        <taxon>Coryphoideae</taxon>
        <taxon>Phoeniceae</taxon>
        <taxon>Phoenix</taxon>
    </lineage>
</organism>
<dbReference type="PANTHER" id="PTHR33448:SF4">
    <property type="entry name" value="CHLOROPLAST PROTEIN HCF243"/>
    <property type="match status" value="1"/>
</dbReference>
<feature type="compositionally biased region" description="Basic and acidic residues" evidence="1">
    <location>
        <begin position="376"/>
        <end position="387"/>
    </location>
</feature>
<feature type="compositionally biased region" description="Basic and acidic residues" evidence="1">
    <location>
        <begin position="484"/>
        <end position="500"/>
    </location>
</feature>
<feature type="compositionally biased region" description="Basic and acidic residues" evidence="1">
    <location>
        <begin position="441"/>
        <end position="474"/>
    </location>
</feature>
<feature type="compositionally biased region" description="Basic residues" evidence="1">
    <location>
        <begin position="501"/>
        <end position="519"/>
    </location>
</feature>